<proteinExistence type="predicted"/>
<accession>A0A1D2A8Z3</accession>
<feature type="region of interest" description="Disordered" evidence="1">
    <location>
        <begin position="214"/>
        <end position="245"/>
    </location>
</feature>
<feature type="region of interest" description="Disordered" evidence="1">
    <location>
        <begin position="101"/>
        <end position="132"/>
    </location>
</feature>
<evidence type="ECO:0000256" key="1">
    <source>
        <dbReference type="SAM" id="MobiDB-lite"/>
    </source>
</evidence>
<evidence type="ECO:0000313" key="2">
    <source>
        <dbReference type="EMBL" id="JAT75415.1"/>
    </source>
</evidence>
<feature type="region of interest" description="Disordered" evidence="1">
    <location>
        <begin position="52"/>
        <end position="85"/>
    </location>
</feature>
<reference evidence="2" key="1">
    <citation type="submission" date="2015-08" db="EMBL/GenBank/DDBJ databases">
        <authorList>
            <person name="Babu N.S."/>
            <person name="Beckwith C.J."/>
            <person name="Beseler K.G."/>
            <person name="Brison A."/>
            <person name="Carone J.V."/>
            <person name="Caskin T.P."/>
            <person name="Diamond M."/>
            <person name="Durham M.E."/>
            <person name="Foxe J.M."/>
            <person name="Go M."/>
            <person name="Henderson B.A."/>
            <person name="Jones I.B."/>
            <person name="McGettigan J.A."/>
            <person name="Micheletti S.J."/>
            <person name="Nasrallah M.E."/>
            <person name="Ortiz D."/>
            <person name="Piller C.R."/>
            <person name="Privatt S.R."/>
            <person name="Schneider S.L."/>
            <person name="Sharp S."/>
            <person name="Smith T.C."/>
            <person name="Stanton J.D."/>
            <person name="Ullery H.E."/>
            <person name="Wilson R.J."/>
            <person name="Serrano M.G."/>
            <person name="Buck G."/>
            <person name="Lee V."/>
            <person name="Wang Y."/>
            <person name="Carvalho R."/>
            <person name="Voegtly L."/>
            <person name="Shi R."/>
            <person name="Duckworth R."/>
            <person name="Johnson A."/>
            <person name="Loviza R."/>
            <person name="Walstead R."/>
            <person name="Shah Z."/>
            <person name="Kiflezghi M."/>
            <person name="Wade K."/>
            <person name="Ball S.L."/>
            <person name="Bradley K.W."/>
            <person name="Asai D.J."/>
            <person name="Bowman C.A."/>
            <person name="Russell D.A."/>
            <person name="Pope W.H."/>
            <person name="Jacobs-Sera D."/>
            <person name="Hendrix R.W."/>
            <person name="Hatfull G.F."/>
        </authorList>
    </citation>
    <scope>NUCLEOTIDE SEQUENCE</scope>
</reference>
<protein>
    <submittedName>
        <fullName evidence="2">Uncharacterized protein</fullName>
    </submittedName>
</protein>
<dbReference type="AlphaFoldDB" id="A0A1D2A8Z3"/>
<feature type="compositionally biased region" description="Polar residues" evidence="1">
    <location>
        <begin position="110"/>
        <end position="124"/>
    </location>
</feature>
<organism evidence="2">
    <name type="scientific">Auxenochlorella protothecoides</name>
    <name type="common">Green microalga</name>
    <name type="synonym">Chlorella protothecoides</name>
    <dbReference type="NCBI Taxonomy" id="3075"/>
    <lineage>
        <taxon>Eukaryota</taxon>
        <taxon>Viridiplantae</taxon>
        <taxon>Chlorophyta</taxon>
        <taxon>core chlorophytes</taxon>
        <taxon>Trebouxiophyceae</taxon>
        <taxon>Chlorellales</taxon>
        <taxon>Chlorellaceae</taxon>
        <taxon>Auxenochlorella</taxon>
    </lineage>
</organism>
<name>A0A1D2A8Z3_AUXPR</name>
<feature type="non-terminal residue" evidence="2">
    <location>
        <position position="1"/>
    </location>
</feature>
<sequence length="245" mass="26478">LICSNQSQRSFLHHYLDIAAMKRGVIPGAQCCPHRSKDGERAPKREKIPTMDYGLTSHLPHPKDSMTTIDEGPSHSAPSPKRVVPIPEMPLSPFARAPLRPAETDDFMSPPSTKQGVCQHTMRTPPSLLPTPPIKTAPCPLGPTPSFSSWMLDASSAVSAPNPSSLRDVIACLPGQASRNPPRPQESPSALDRLLADPALDDLDYGQRVAAWDKGKQAVVPSRTGRGHKPTSPRSHTAVSMRLAF</sequence>
<dbReference type="EMBL" id="GDKF01003207">
    <property type="protein sequence ID" value="JAT75415.1"/>
    <property type="molecule type" value="Transcribed_RNA"/>
</dbReference>
<gene>
    <name evidence="2" type="ORF">g.24202</name>
</gene>